<dbReference type="InterPro" id="IPR014755">
    <property type="entry name" value="Cu-Rt/internalin_Ig-like"/>
</dbReference>
<feature type="non-terminal residue" evidence="8">
    <location>
        <position position="175"/>
    </location>
</feature>
<gene>
    <name evidence="8" type="ORF">E6H04_14695</name>
</gene>
<keyword evidence="5" id="KW-0472">Membrane</keyword>
<evidence type="ECO:0000313" key="9">
    <source>
        <dbReference type="Proteomes" id="UP000320048"/>
    </source>
</evidence>
<feature type="signal peptide" evidence="6">
    <location>
        <begin position="1"/>
        <end position="23"/>
    </location>
</feature>
<reference evidence="8 9" key="1">
    <citation type="journal article" date="2019" name="Nat. Microbiol.">
        <title>Mediterranean grassland soil C-N compound turnover is dependent on rainfall and depth, and is mediated by genomically divergent microorganisms.</title>
        <authorList>
            <person name="Diamond S."/>
            <person name="Andeer P.F."/>
            <person name="Li Z."/>
            <person name="Crits-Christoph A."/>
            <person name="Burstein D."/>
            <person name="Anantharaman K."/>
            <person name="Lane K.R."/>
            <person name="Thomas B.C."/>
            <person name="Pan C."/>
            <person name="Northen T.R."/>
            <person name="Banfield J.F."/>
        </authorList>
    </citation>
    <scope>NUCLEOTIDE SEQUENCE [LARGE SCALE GENOMIC DNA]</scope>
    <source>
        <strain evidence="8">NP_7</strain>
    </source>
</reference>
<dbReference type="Gene3D" id="2.60.40.1220">
    <property type="match status" value="1"/>
</dbReference>
<dbReference type="Proteomes" id="UP000320048">
    <property type="component" value="Unassembled WGS sequence"/>
</dbReference>
<dbReference type="GO" id="GO:0005507">
    <property type="term" value="F:copper ion binding"/>
    <property type="evidence" value="ECO:0007669"/>
    <property type="project" value="InterPro"/>
</dbReference>
<dbReference type="EMBL" id="VBAO01000496">
    <property type="protein sequence ID" value="TMI76794.1"/>
    <property type="molecule type" value="Genomic_DNA"/>
</dbReference>
<dbReference type="AlphaFoldDB" id="A0A537IZP3"/>
<proteinExistence type="predicted"/>
<feature type="chain" id="PRO_5022237726" evidence="6">
    <location>
        <begin position="24"/>
        <end position="175"/>
    </location>
</feature>
<dbReference type="InterPro" id="IPR007348">
    <property type="entry name" value="CopC_dom"/>
</dbReference>
<protein>
    <submittedName>
        <fullName evidence="8">Copper resistance protein CopC</fullName>
    </submittedName>
</protein>
<dbReference type="PANTHER" id="PTHR34820">
    <property type="entry name" value="INNER MEMBRANE PROTEIN YEBZ"/>
    <property type="match status" value="1"/>
</dbReference>
<keyword evidence="3 6" id="KW-0732">Signal</keyword>
<dbReference type="InterPro" id="IPR032694">
    <property type="entry name" value="CopC/D"/>
</dbReference>
<dbReference type="GO" id="GO:0030313">
    <property type="term" value="C:cell envelope"/>
    <property type="evidence" value="ECO:0007669"/>
    <property type="project" value="UniProtKB-SubCell"/>
</dbReference>
<organism evidence="8 9">
    <name type="scientific">Candidatus Segetimicrobium genomatis</name>
    <dbReference type="NCBI Taxonomy" id="2569760"/>
    <lineage>
        <taxon>Bacteria</taxon>
        <taxon>Bacillati</taxon>
        <taxon>Candidatus Sysuimicrobiota</taxon>
        <taxon>Candidatus Sysuimicrobiia</taxon>
        <taxon>Candidatus Sysuimicrobiales</taxon>
        <taxon>Candidatus Segetimicrobiaceae</taxon>
        <taxon>Candidatus Segetimicrobium</taxon>
    </lineage>
</organism>
<evidence type="ECO:0000256" key="2">
    <source>
        <dbReference type="ARBA" id="ARBA00022723"/>
    </source>
</evidence>
<evidence type="ECO:0000256" key="1">
    <source>
        <dbReference type="ARBA" id="ARBA00004196"/>
    </source>
</evidence>
<keyword evidence="5" id="KW-1133">Transmembrane helix</keyword>
<evidence type="ECO:0000256" key="4">
    <source>
        <dbReference type="ARBA" id="ARBA00023008"/>
    </source>
</evidence>
<dbReference type="GO" id="GO:0042597">
    <property type="term" value="C:periplasmic space"/>
    <property type="evidence" value="ECO:0007669"/>
    <property type="project" value="InterPro"/>
</dbReference>
<keyword evidence="4" id="KW-0186">Copper</keyword>
<sequence>MRWTPASALAALGVMAFAFPAGAHALLRDSEPGAGAVLQRAPQHVTITFTEQPEPKLSIIQVLDSSGRPVDQGPAQAVPGHPLDLTVPVGPLPQGTYTVSWRTVSQVDGHVTGGAFAFGIGVAPPPAQQSQVTAPPPSPGAVASRWAMYVGLSGLFGGAWLWTLALPESPARVRG</sequence>
<accession>A0A537IZP3</accession>
<keyword evidence="5" id="KW-0812">Transmembrane</keyword>
<feature type="transmembrane region" description="Helical" evidence="5">
    <location>
        <begin position="146"/>
        <end position="166"/>
    </location>
</feature>
<evidence type="ECO:0000259" key="7">
    <source>
        <dbReference type="Pfam" id="PF04234"/>
    </source>
</evidence>
<dbReference type="InterPro" id="IPR014756">
    <property type="entry name" value="Ig_E-set"/>
</dbReference>
<dbReference type="GO" id="GO:0046688">
    <property type="term" value="P:response to copper ion"/>
    <property type="evidence" value="ECO:0007669"/>
    <property type="project" value="InterPro"/>
</dbReference>
<dbReference type="SUPFAM" id="SSF81296">
    <property type="entry name" value="E set domains"/>
    <property type="match status" value="1"/>
</dbReference>
<evidence type="ECO:0000256" key="5">
    <source>
        <dbReference type="SAM" id="Phobius"/>
    </source>
</evidence>
<dbReference type="GO" id="GO:0006825">
    <property type="term" value="P:copper ion transport"/>
    <property type="evidence" value="ECO:0007669"/>
    <property type="project" value="InterPro"/>
</dbReference>
<dbReference type="PANTHER" id="PTHR34820:SF4">
    <property type="entry name" value="INNER MEMBRANE PROTEIN YEBZ"/>
    <property type="match status" value="1"/>
</dbReference>
<feature type="domain" description="CopC" evidence="7">
    <location>
        <begin position="24"/>
        <end position="119"/>
    </location>
</feature>
<keyword evidence="2" id="KW-0479">Metal-binding</keyword>
<evidence type="ECO:0000256" key="6">
    <source>
        <dbReference type="SAM" id="SignalP"/>
    </source>
</evidence>
<comment type="caution">
    <text evidence="8">The sequence shown here is derived from an EMBL/GenBank/DDBJ whole genome shotgun (WGS) entry which is preliminary data.</text>
</comment>
<name>A0A537IZP3_9BACT</name>
<dbReference type="GO" id="GO:0005886">
    <property type="term" value="C:plasma membrane"/>
    <property type="evidence" value="ECO:0007669"/>
    <property type="project" value="TreeGrafter"/>
</dbReference>
<evidence type="ECO:0000256" key="3">
    <source>
        <dbReference type="ARBA" id="ARBA00022729"/>
    </source>
</evidence>
<evidence type="ECO:0000313" key="8">
    <source>
        <dbReference type="EMBL" id="TMI76794.1"/>
    </source>
</evidence>
<comment type="subcellular location">
    <subcellularLocation>
        <location evidence="1">Cell envelope</location>
    </subcellularLocation>
</comment>
<dbReference type="Pfam" id="PF04234">
    <property type="entry name" value="CopC"/>
    <property type="match status" value="1"/>
</dbReference>